<dbReference type="GO" id="GO:0000976">
    <property type="term" value="F:transcription cis-regulatory region binding"/>
    <property type="evidence" value="ECO:0007669"/>
    <property type="project" value="TreeGrafter"/>
</dbReference>
<dbReference type="InterPro" id="IPR028082">
    <property type="entry name" value="Peripla_BP_I"/>
</dbReference>
<feature type="domain" description="HTH araC/xylS-type" evidence="4">
    <location>
        <begin position="283"/>
        <end position="381"/>
    </location>
</feature>
<name>A0A1T5GY36_9BACT</name>
<gene>
    <name evidence="5" type="ORF">SAMN05660293_04556</name>
</gene>
<dbReference type="GO" id="GO:0003700">
    <property type="term" value="F:DNA-binding transcription factor activity"/>
    <property type="evidence" value="ECO:0007669"/>
    <property type="project" value="InterPro"/>
</dbReference>
<dbReference type="SUPFAM" id="SSF53822">
    <property type="entry name" value="Periplasmic binding protein-like I"/>
    <property type="match status" value="1"/>
</dbReference>
<dbReference type="AlphaFoldDB" id="A0A1T5GY36"/>
<protein>
    <submittedName>
        <fullName evidence="5">LacI family transcriptional regulator</fullName>
    </submittedName>
</protein>
<dbReference type="InterPro" id="IPR046335">
    <property type="entry name" value="LacI/GalR-like_sensor"/>
</dbReference>
<dbReference type="EMBL" id="FUZA01000007">
    <property type="protein sequence ID" value="SKC13326.1"/>
    <property type="molecule type" value="Genomic_DNA"/>
</dbReference>
<dbReference type="Gene3D" id="3.40.50.2300">
    <property type="match status" value="2"/>
</dbReference>
<reference evidence="6" key="1">
    <citation type="submission" date="2017-02" db="EMBL/GenBank/DDBJ databases">
        <authorList>
            <person name="Varghese N."/>
            <person name="Submissions S."/>
        </authorList>
    </citation>
    <scope>NUCLEOTIDE SEQUENCE [LARGE SCALE GENOMIC DNA]</scope>
    <source>
        <strain evidence="6">DSM 22270</strain>
    </source>
</reference>
<keyword evidence="2" id="KW-0238">DNA-binding</keyword>
<dbReference type="InterPro" id="IPR018060">
    <property type="entry name" value="HTH_AraC"/>
</dbReference>
<dbReference type="Proteomes" id="UP000190897">
    <property type="component" value="Unassembled WGS sequence"/>
</dbReference>
<dbReference type="Pfam" id="PF13377">
    <property type="entry name" value="Peripla_BP_3"/>
    <property type="match status" value="1"/>
</dbReference>
<sequence length="386" mass="44500">MYKIILLLDFAEEYSKSLMKGINAYSKEFGPWIFCRMPLFHRETVGIDGILKWALEWKADGIVGQLYNKDIEKIVQAGIPVIAQDFKERFTEIPNITGGYQEAGQLGADYFLKKGFTNFAFYGFNDIVWSRERAEGFEERLKKRGHQVHYFEHKKARSTELWYYKPSSLSRWLKSLPKPIGLMTCDDNQGQHITEVCRQLGIRIPEEVAVLGVDNDEMICDLSDPPLSSIALDAEKGGYDAAKLLDHMIKHGISKYYDIIVKPVQVITRHSTDIYATNDDHIASSLKYIHQNIDKNLHVDEVVKQVPLSRRALEKRFLEITGYPIYKYIFNLRIEKFTQKLLDTDMSVFEIALDMGLTDSKNIARQFRQAKGCSPSVYRNRYVAGK</sequence>
<dbReference type="SUPFAM" id="SSF46689">
    <property type="entry name" value="Homeodomain-like"/>
    <property type="match status" value="2"/>
</dbReference>
<keyword evidence="1" id="KW-0805">Transcription regulation</keyword>
<proteinExistence type="predicted"/>
<dbReference type="SMART" id="SM00342">
    <property type="entry name" value="HTH_ARAC"/>
    <property type="match status" value="1"/>
</dbReference>
<evidence type="ECO:0000259" key="4">
    <source>
        <dbReference type="PROSITE" id="PS01124"/>
    </source>
</evidence>
<dbReference type="Pfam" id="PF12833">
    <property type="entry name" value="HTH_18"/>
    <property type="match status" value="1"/>
</dbReference>
<evidence type="ECO:0000256" key="1">
    <source>
        <dbReference type="ARBA" id="ARBA00023015"/>
    </source>
</evidence>
<dbReference type="STRING" id="651661.SAMN05660293_04556"/>
<dbReference type="PROSITE" id="PS01124">
    <property type="entry name" value="HTH_ARAC_FAMILY_2"/>
    <property type="match status" value="1"/>
</dbReference>
<dbReference type="PANTHER" id="PTHR30146">
    <property type="entry name" value="LACI-RELATED TRANSCRIPTIONAL REPRESSOR"/>
    <property type="match status" value="1"/>
</dbReference>
<evidence type="ECO:0000256" key="3">
    <source>
        <dbReference type="ARBA" id="ARBA00023163"/>
    </source>
</evidence>
<keyword evidence="3" id="KW-0804">Transcription</keyword>
<organism evidence="5 6">
    <name type="scientific">Dyadobacter psychrophilus</name>
    <dbReference type="NCBI Taxonomy" id="651661"/>
    <lineage>
        <taxon>Bacteria</taxon>
        <taxon>Pseudomonadati</taxon>
        <taxon>Bacteroidota</taxon>
        <taxon>Cytophagia</taxon>
        <taxon>Cytophagales</taxon>
        <taxon>Spirosomataceae</taxon>
        <taxon>Dyadobacter</taxon>
    </lineage>
</organism>
<dbReference type="OrthoDB" id="9797097at2"/>
<dbReference type="CDD" id="cd01543">
    <property type="entry name" value="PBP1_XylR"/>
    <property type="match status" value="1"/>
</dbReference>
<dbReference type="RefSeq" id="WP_082217020.1">
    <property type="nucleotide sequence ID" value="NZ_FUZA01000007.1"/>
</dbReference>
<dbReference type="PANTHER" id="PTHR30146:SF24">
    <property type="entry name" value="XYLOSE OPERON REGULATORY PROTEIN"/>
    <property type="match status" value="1"/>
</dbReference>
<evidence type="ECO:0000313" key="5">
    <source>
        <dbReference type="EMBL" id="SKC13326.1"/>
    </source>
</evidence>
<accession>A0A1T5GY36</accession>
<evidence type="ECO:0000313" key="6">
    <source>
        <dbReference type="Proteomes" id="UP000190897"/>
    </source>
</evidence>
<evidence type="ECO:0000256" key="2">
    <source>
        <dbReference type="ARBA" id="ARBA00023125"/>
    </source>
</evidence>
<dbReference type="Gene3D" id="1.10.10.60">
    <property type="entry name" value="Homeodomain-like"/>
    <property type="match status" value="1"/>
</dbReference>
<keyword evidence="6" id="KW-1185">Reference proteome</keyword>
<dbReference type="InterPro" id="IPR009057">
    <property type="entry name" value="Homeodomain-like_sf"/>
</dbReference>